<dbReference type="RefSeq" id="WP_301188482.1">
    <property type="nucleotide sequence ID" value="NZ_JAPDPJ010000001.1"/>
</dbReference>
<keyword evidence="2" id="KW-0812">Transmembrane</keyword>
<feature type="transmembrane region" description="Helical" evidence="2">
    <location>
        <begin position="58"/>
        <end position="76"/>
    </location>
</feature>
<accession>A0AAE3M134</accession>
<evidence type="ECO:0000256" key="2">
    <source>
        <dbReference type="SAM" id="Phobius"/>
    </source>
</evidence>
<proteinExistence type="predicted"/>
<keyword evidence="2" id="KW-0472">Membrane</keyword>
<reference evidence="3" key="1">
    <citation type="submission" date="2022-10" db="EMBL/GenBank/DDBJ databases">
        <authorList>
            <person name="Yu W.X."/>
        </authorList>
    </citation>
    <scope>NUCLEOTIDE SEQUENCE</scope>
    <source>
        <strain evidence="3">AAT</strain>
    </source>
</reference>
<feature type="coiled-coil region" evidence="1">
    <location>
        <begin position="115"/>
        <end position="163"/>
    </location>
</feature>
<name>A0AAE3M134_9BACT</name>
<feature type="transmembrane region" description="Helical" evidence="2">
    <location>
        <begin position="82"/>
        <end position="100"/>
    </location>
</feature>
<dbReference type="AlphaFoldDB" id="A0AAE3M134"/>
<protein>
    <submittedName>
        <fullName evidence="3">Uncharacterized protein</fullName>
    </submittedName>
</protein>
<comment type="caution">
    <text evidence="3">The sequence shown here is derived from an EMBL/GenBank/DDBJ whole genome shotgun (WGS) entry which is preliminary data.</text>
</comment>
<evidence type="ECO:0000313" key="4">
    <source>
        <dbReference type="Proteomes" id="UP001209229"/>
    </source>
</evidence>
<keyword evidence="1" id="KW-0175">Coiled coil</keyword>
<sequence>MALLFMIAELSYINSKSLLHLAGSGATIHQAFAIVGAIAFSIVTIIIMQQPGIRWQKVVFPVFDSALVFLGFNLDLYPNMRIYLTIFMAVFAGCIMYSLGKIEHQTGETKEARELAHEKERANSLGKQLDSVKSELHHTSNQLHNTECNLEKVSCDFDNLKSEFTNAKTQIEVMEPIYLKSEIGRIRKKSINNRTPEEIKILESV</sequence>
<keyword evidence="4" id="KW-1185">Reference proteome</keyword>
<gene>
    <name evidence="3" type="ORF">OM075_00460</name>
</gene>
<dbReference type="Proteomes" id="UP001209229">
    <property type="component" value="Unassembled WGS sequence"/>
</dbReference>
<evidence type="ECO:0000313" key="3">
    <source>
        <dbReference type="EMBL" id="MCW3784911.1"/>
    </source>
</evidence>
<keyword evidence="2" id="KW-1133">Transmembrane helix</keyword>
<feature type="transmembrane region" description="Helical" evidence="2">
    <location>
        <begin position="27"/>
        <end position="46"/>
    </location>
</feature>
<organism evidence="3 4">
    <name type="scientific">Plebeiibacterium sediminum</name>
    <dbReference type="NCBI Taxonomy" id="2992112"/>
    <lineage>
        <taxon>Bacteria</taxon>
        <taxon>Pseudomonadati</taxon>
        <taxon>Bacteroidota</taxon>
        <taxon>Bacteroidia</taxon>
        <taxon>Marinilabiliales</taxon>
        <taxon>Marinilabiliaceae</taxon>
        <taxon>Plebeiibacterium</taxon>
    </lineage>
</organism>
<evidence type="ECO:0000256" key="1">
    <source>
        <dbReference type="SAM" id="Coils"/>
    </source>
</evidence>
<dbReference type="EMBL" id="JAPDPJ010000001">
    <property type="protein sequence ID" value="MCW3784911.1"/>
    <property type="molecule type" value="Genomic_DNA"/>
</dbReference>